<dbReference type="InterPro" id="IPR011057">
    <property type="entry name" value="Mss4-like_sf"/>
</dbReference>
<evidence type="ECO:0000313" key="7">
    <source>
        <dbReference type="Proteomes" id="UP000024376"/>
    </source>
</evidence>
<dbReference type="GO" id="GO:0046872">
    <property type="term" value="F:metal ion binding"/>
    <property type="evidence" value="ECO:0007669"/>
    <property type="project" value="UniProtKB-KW"/>
</dbReference>
<evidence type="ECO:0000256" key="3">
    <source>
        <dbReference type="ARBA" id="ARBA00022833"/>
    </source>
</evidence>
<evidence type="ECO:0000256" key="1">
    <source>
        <dbReference type="ARBA" id="ARBA00005495"/>
    </source>
</evidence>
<proteinExistence type="inferred from homology"/>
<dbReference type="HOGENOM" id="CLU_055491_3_6_1"/>
<organism evidence="6 7">
    <name type="scientific">Hypocrea jecorina (strain ATCC 56765 / BCRC 32924 / NRRL 11460 / Rut C-30)</name>
    <name type="common">Trichoderma reesei</name>
    <dbReference type="NCBI Taxonomy" id="1344414"/>
    <lineage>
        <taxon>Eukaryota</taxon>
        <taxon>Fungi</taxon>
        <taxon>Dikarya</taxon>
        <taxon>Ascomycota</taxon>
        <taxon>Pezizomycotina</taxon>
        <taxon>Sordariomycetes</taxon>
        <taxon>Hypocreomycetidae</taxon>
        <taxon>Hypocreales</taxon>
        <taxon>Hypocreaceae</taxon>
        <taxon>Trichoderma</taxon>
    </lineage>
</organism>
<name>A0A024S588_HYPJR</name>
<dbReference type="GO" id="GO:0016846">
    <property type="term" value="F:carbon-sulfur lyase activity"/>
    <property type="evidence" value="ECO:0007669"/>
    <property type="project" value="InterPro"/>
</dbReference>
<sequence>MPSGSCWCGNVKYEFEGDSSNVVQCHCLSCQKITGALYTANIPVPRDKLKITSGSPVSHTQKHEDGFNLTVNFCSSCGSVLYKQADADMFAPISLVQSGTLDGPAKDKVSRPSTELNVKLRASWLPEVSGAAQKQGFD</sequence>
<evidence type="ECO:0000313" key="6">
    <source>
        <dbReference type="EMBL" id="ETR99351.1"/>
    </source>
</evidence>
<feature type="domain" description="CENP-V/GFA" evidence="5">
    <location>
        <begin position="2"/>
        <end position="125"/>
    </location>
</feature>
<dbReference type="PROSITE" id="PS51891">
    <property type="entry name" value="CENP_V_GFA"/>
    <property type="match status" value="1"/>
</dbReference>
<comment type="similarity">
    <text evidence="1">Belongs to the Gfa family.</text>
</comment>
<gene>
    <name evidence="6" type="ORF">M419DRAFT_132681</name>
</gene>
<evidence type="ECO:0000259" key="5">
    <source>
        <dbReference type="PROSITE" id="PS51891"/>
    </source>
</evidence>
<dbReference type="OrthoDB" id="9985472at2759"/>
<dbReference type="PANTHER" id="PTHR33337">
    <property type="entry name" value="GFA DOMAIN-CONTAINING PROTEIN"/>
    <property type="match status" value="1"/>
</dbReference>
<protein>
    <recommendedName>
        <fullName evidence="5">CENP-V/GFA domain-containing protein</fullName>
    </recommendedName>
</protein>
<dbReference type="Proteomes" id="UP000024376">
    <property type="component" value="Unassembled WGS sequence"/>
</dbReference>
<accession>A0A024S588</accession>
<dbReference type="Pfam" id="PF04828">
    <property type="entry name" value="GFA"/>
    <property type="match status" value="1"/>
</dbReference>
<dbReference type="KEGG" id="trr:M419DRAFT_132681"/>
<keyword evidence="4" id="KW-0456">Lyase</keyword>
<dbReference type="InterPro" id="IPR006913">
    <property type="entry name" value="CENP-V/GFA"/>
</dbReference>
<keyword evidence="3" id="KW-0862">Zinc</keyword>
<evidence type="ECO:0000256" key="2">
    <source>
        <dbReference type="ARBA" id="ARBA00022723"/>
    </source>
</evidence>
<dbReference type="SUPFAM" id="SSF51316">
    <property type="entry name" value="Mss4-like"/>
    <property type="match status" value="1"/>
</dbReference>
<dbReference type="AlphaFoldDB" id="A0A024S588"/>
<reference evidence="7" key="1">
    <citation type="journal article" date="2013" name="Ind. Biotechnol.">
        <title>Comparative genomics analysis of Trichoderma reesei strains.</title>
        <authorList>
            <person name="Koike H."/>
            <person name="Aerts A."/>
            <person name="LaButti K."/>
            <person name="Grigoriev I.V."/>
            <person name="Baker S.E."/>
        </authorList>
    </citation>
    <scope>NUCLEOTIDE SEQUENCE [LARGE SCALE GENOMIC DNA]</scope>
    <source>
        <strain evidence="7">ATCC 56765 / BCRC 32924 / NRRL 11460 / Rut C-30</strain>
    </source>
</reference>
<keyword evidence="2" id="KW-0479">Metal-binding</keyword>
<dbReference type="Gene3D" id="3.90.1590.10">
    <property type="entry name" value="glutathione-dependent formaldehyde- activating enzyme (gfa)"/>
    <property type="match status" value="1"/>
</dbReference>
<dbReference type="PANTHER" id="PTHR33337:SF30">
    <property type="entry name" value="DUF636 DOMAIN PROTEIN (AFU_ORTHOLOGUE AFUA_1G03180)"/>
    <property type="match status" value="1"/>
</dbReference>
<dbReference type="EMBL" id="KI911157">
    <property type="protein sequence ID" value="ETR99351.1"/>
    <property type="molecule type" value="Genomic_DNA"/>
</dbReference>
<evidence type="ECO:0000256" key="4">
    <source>
        <dbReference type="ARBA" id="ARBA00023239"/>
    </source>
</evidence>